<evidence type="ECO:0000256" key="1">
    <source>
        <dbReference type="SAM" id="Coils"/>
    </source>
</evidence>
<evidence type="ECO:0000256" key="2">
    <source>
        <dbReference type="SAM" id="SignalP"/>
    </source>
</evidence>
<evidence type="ECO:0000313" key="4">
    <source>
        <dbReference type="Proteomes" id="UP000016927"/>
    </source>
</evidence>
<feature type="signal peptide" evidence="2">
    <location>
        <begin position="1"/>
        <end position="20"/>
    </location>
</feature>
<dbReference type="HOGENOM" id="CLU_953452_0_0_1"/>
<feature type="coiled-coil region" evidence="1">
    <location>
        <begin position="49"/>
        <end position="102"/>
    </location>
</feature>
<keyword evidence="4" id="KW-1185">Reference proteome</keyword>
<evidence type="ECO:0000313" key="3">
    <source>
        <dbReference type="EMBL" id="EOB13387.1"/>
    </source>
</evidence>
<dbReference type="Proteomes" id="UP000016927">
    <property type="component" value="Unassembled WGS sequence"/>
</dbReference>
<reference evidence="3 4" key="1">
    <citation type="journal article" date="2013" name="BMC Genomics">
        <title>Comparative genomics of parasitic silkworm microsporidia reveal an association between genome expansion and host adaptation.</title>
        <authorList>
            <person name="Pan G."/>
            <person name="Xu J."/>
            <person name="Li T."/>
            <person name="Xia Q."/>
            <person name="Liu S.L."/>
            <person name="Zhang G."/>
            <person name="Li S."/>
            <person name="Li C."/>
            <person name="Liu H."/>
            <person name="Yang L."/>
            <person name="Liu T."/>
            <person name="Zhang X."/>
            <person name="Wu Z."/>
            <person name="Fan W."/>
            <person name="Dang X."/>
            <person name="Xiang H."/>
            <person name="Tao M."/>
            <person name="Li Y."/>
            <person name="Hu J."/>
            <person name="Li Z."/>
            <person name="Lin L."/>
            <person name="Luo J."/>
            <person name="Geng L."/>
            <person name="Wang L."/>
            <person name="Long M."/>
            <person name="Wan Y."/>
            <person name="He N."/>
            <person name="Zhang Z."/>
            <person name="Lu C."/>
            <person name="Keeling P.J."/>
            <person name="Wang J."/>
            <person name="Xiang Z."/>
            <person name="Zhou Z."/>
        </authorList>
    </citation>
    <scope>NUCLEOTIDE SEQUENCE [LARGE SCALE GENOMIC DNA]</scope>
    <source>
        <strain evidence="4">CQ1 / CVCC 102059</strain>
    </source>
</reference>
<dbReference type="AlphaFoldDB" id="R0KT51"/>
<organism evidence="3 4">
    <name type="scientific">Nosema bombycis (strain CQ1 / CVCC 102059)</name>
    <name type="common">Microsporidian parasite</name>
    <name type="synonym">Pebrine of silkworm</name>
    <dbReference type="NCBI Taxonomy" id="578461"/>
    <lineage>
        <taxon>Eukaryota</taxon>
        <taxon>Fungi</taxon>
        <taxon>Fungi incertae sedis</taxon>
        <taxon>Microsporidia</taxon>
        <taxon>Nosematidae</taxon>
        <taxon>Nosema</taxon>
    </lineage>
</organism>
<feature type="chain" id="PRO_5004344141" evidence="2">
    <location>
        <begin position="21"/>
        <end position="292"/>
    </location>
</feature>
<dbReference type="VEuPathDB" id="MicrosporidiaDB:NBO_78g0013"/>
<proteinExistence type="predicted"/>
<sequence>MRLIDMFSLLITCYLNNTFCTEMPNDLSTTESIIISSFINQNEKKQSILTQTESQKQELLNYVQNLNKLYKFINANKEQTRNEKLKIILNVLKIELTNVKNKFNRVNFSEFLNNSIELIEKFTAAYLNKADRDDAIVLHETIEKFISKLENIDTLHPNLKKLNMNFFNLIKIRYKLYSYKKQVEKLREAFSEYLNFLNKNDENLILHLFELSSKLKCKFKEMKRKSSLFSEVEAEKLSLIFHDNLYGNVSDLYEELIEYFNQEQKRLECVFINLDEIWNCSKKHLETYGLFF</sequence>
<keyword evidence="1" id="KW-0175">Coiled coil</keyword>
<protein>
    <submittedName>
        <fullName evidence="3">Uncharacterized protein</fullName>
    </submittedName>
</protein>
<gene>
    <name evidence="3" type="ORF">NBO_78g0013</name>
</gene>
<dbReference type="EMBL" id="KB908986">
    <property type="protein sequence ID" value="EOB13387.1"/>
    <property type="molecule type" value="Genomic_DNA"/>
</dbReference>
<accession>R0KT51</accession>
<name>R0KT51_NOSB1</name>
<keyword evidence="2" id="KW-0732">Signal</keyword>